<reference evidence="1 2" key="2">
    <citation type="submission" date="2018-11" db="EMBL/GenBank/DDBJ databases">
        <authorList>
            <consortium name="Pathogen Informatics"/>
        </authorList>
    </citation>
    <scope>NUCLEOTIDE SEQUENCE [LARGE SCALE GENOMIC DNA]</scope>
</reference>
<reference evidence="3" key="1">
    <citation type="submission" date="2016-06" db="UniProtKB">
        <authorList>
            <consortium name="WormBaseParasite"/>
        </authorList>
    </citation>
    <scope>IDENTIFICATION</scope>
</reference>
<proteinExistence type="predicted"/>
<sequence>MNATLTKPLDNKRVKVSVKEQPKEVDQMSDRIRELKIFHAKYHQILSPDPRSSGISACEKAGATYFEDVLNRWGVD</sequence>
<name>A0A183UWF2_TOXCA</name>
<dbReference type="EMBL" id="UYWY01021442">
    <property type="protein sequence ID" value="VDM44143.1"/>
    <property type="molecule type" value="Genomic_DNA"/>
</dbReference>
<evidence type="ECO:0000313" key="3">
    <source>
        <dbReference type="WBParaSite" id="TCNE_0001282201-mRNA-1"/>
    </source>
</evidence>
<gene>
    <name evidence="1" type="ORF">TCNE_LOCUS12822</name>
</gene>
<dbReference type="AlphaFoldDB" id="A0A183UWF2"/>
<organism evidence="2 3">
    <name type="scientific">Toxocara canis</name>
    <name type="common">Canine roundworm</name>
    <dbReference type="NCBI Taxonomy" id="6265"/>
    <lineage>
        <taxon>Eukaryota</taxon>
        <taxon>Metazoa</taxon>
        <taxon>Ecdysozoa</taxon>
        <taxon>Nematoda</taxon>
        <taxon>Chromadorea</taxon>
        <taxon>Rhabditida</taxon>
        <taxon>Spirurina</taxon>
        <taxon>Ascaridomorpha</taxon>
        <taxon>Ascaridoidea</taxon>
        <taxon>Toxocaridae</taxon>
        <taxon>Toxocara</taxon>
    </lineage>
</organism>
<keyword evidence="2" id="KW-1185">Reference proteome</keyword>
<dbReference type="WBParaSite" id="TCNE_0001282201-mRNA-1">
    <property type="protein sequence ID" value="TCNE_0001282201-mRNA-1"/>
    <property type="gene ID" value="TCNE_0001282201"/>
</dbReference>
<dbReference type="Proteomes" id="UP000050794">
    <property type="component" value="Unassembled WGS sequence"/>
</dbReference>
<accession>A0A183UWF2</accession>
<evidence type="ECO:0000313" key="2">
    <source>
        <dbReference type="Proteomes" id="UP000050794"/>
    </source>
</evidence>
<protein>
    <submittedName>
        <fullName evidence="3">DUF2508 family protein</fullName>
    </submittedName>
</protein>
<evidence type="ECO:0000313" key="1">
    <source>
        <dbReference type="EMBL" id="VDM44143.1"/>
    </source>
</evidence>